<name>A0A1D2MK41_ORCCI</name>
<comment type="caution">
    <text evidence="1">The sequence shown here is derived from an EMBL/GenBank/DDBJ whole genome shotgun (WGS) entry which is preliminary data.</text>
</comment>
<reference evidence="1 2" key="1">
    <citation type="journal article" date="2016" name="Genome Biol. Evol.">
        <title>Gene Family Evolution Reflects Adaptation to Soil Environmental Stressors in the Genome of the Collembolan Orchesella cincta.</title>
        <authorList>
            <person name="Faddeeva-Vakhrusheva A."/>
            <person name="Derks M.F."/>
            <person name="Anvar S.Y."/>
            <person name="Agamennone V."/>
            <person name="Suring W."/>
            <person name="Smit S."/>
            <person name="van Straalen N.M."/>
            <person name="Roelofs D."/>
        </authorList>
    </citation>
    <scope>NUCLEOTIDE SEQUENCE [LARGE SCALE GENOMIC DNA]</scope>
    <source>
        <tissue evidence="1">Mixed pool</tissue>
    </source>
</reference>
<keyword evidence="2" id="KW-1185">Reference proteome</keyword>
<protein>
    <submittedName>
        <fullName evidence="1">Uncharacterized protein</fullName>
    </submittedName>
</protein>
<accession>A0A1D2MK41</accession>
<gene>
    <name evidence="1" type="ORF">Ocin01_13347</name>
</gene>
<evidence type="ECO:0000313" key="1">
    <source>
        <dbReference type="EMBL" id="ODM93338.1"/>
    </source>
</evidence>
<organism evidence="1 2">
    <name type="scientific">Orchesella cincta</name>
    <name type="common">Springtail</name>
    <name type="synonym">Podura cincta</name>
    <dbReference type="NCBI Taxonomy" id="48709"/>
    <lineage>
        <taxon>Eukaryota</taxon>
        <taxon>Metazoa</taxon>
        <taxon>Ecdysozoa</taxon>
        <taxon>Arthropoda</taxon>
        <taxon>Hexapoda</taxon>
        <taxon>Collembola</taxon>
        <taxon>Entomobryomorpha</taxon>
        <taxon>Entomobryoidea</taxon>
        <taxon>Orchesellidae</taxon>
        <taxon>Orchesellinae</taxon>
        <taxon>Orchesella</taxon>
    </lineage>
</organism>
<dbReference type="AlphaFoldDB" id="A0A1D2MK41"/>
<proteinExistence type="predicted"/>
<dbReference type="Proteomes" id="UP000094527">
    <property type="component" value="Unassembled WGS sequence"/>
</dbReference>
<sequence length="64" mass="7267">MPIKYTEISGPLAERMLARQNKAIYAELFVQFGPGKCFLPKYYSEHSDVIENFEAPLGQKKCLG</sequence>
<dbReference type="EMBL" id="LJIJ01001020">
    <property type="protein sequence ID" value="ODM93338.1"/>
    <property type="molecule type" value="Genomic_DNA"/>
</dbReference>
<evidence type="ECO:0000313" key="2">
    <source>
        <dbReference type="Proteomes" id="UP000094527"/>
    </source>
</evidence>